<dbReference type="InterPro" id="IPR050108">
    <property type="entry name" value="CDK"/>
</dbReference>
<dbReference type="PROSITE" id="PS00108">
    <property type="entry name" value="PROTEIN_KINASE_ST"/>
    <property type="match status" value="1"/>
</dbReference>
<dbReference type="InterPro" id="IPR000719">
    <property type="entry name" value="Prot_kinase_dom"/>
</dbReference>
<dbReference type="Pfam" id="PF00069">
    <property type="entry name" value="Pkinase"/>
    <property type="match status" value="1"/>
</dbReference>
<dbReference type="InterPro" id="IPR008271">
    <property type="entry name" value="Ser/Thr_kinase_AS"/>
</dbReference>
<evidence type="ECO:0000313" key="6">
    <source>
        <dbReference type="Proteomes" id="UP000813824"/>
    </source>
</evidence>
<evidence type="ECO:0000256" key="1">
    <source>
        <dbReference type="ARBA" id="ARBA00006485"/>
    </source>
</evidence>
<evidence type="ECO:0000313" key="5">
    <source>
        <dbReference type="EMBL" id="KAH8094743.1"/>
    </source>
</evidence>
<dbReference type="AlphaFoldDB" id="A0A8K0XMW5"/>
<keyword evidence="5" id="KW-0808">Transferase</keyword>
<keyword evidence="6" id="KW-1185">Reference proteome</keyword>
<evidence type="ECO:0000256" key="2">
    <source>
        <dbReference type="ARBA" id="ARBA00022741"/>
    </source>
</evidence>
<evidence type="ECO:0000259" key="4">
    <source>
        <dbReference type="PROSITE" id="PS50011"/>
    </source>
</evidence>
<comment type="caution">
    <text evidence="5">The sequence shown here is derived from an EMBL/GenBank/DDBJ whole genome shotgun (WGS) entry which is preliminary data.</text>
</comment>
<keyword evidence="5" id="KW-0418">Kinase</keyword>
<accession>A0A8K0XMW5</accession>
<dbReference type="GO" id="GO:0005634">
    <property type="term" value="C:nucleus"/>
    <property type="evidence" value="ECO:0007669"/>
    <property type="project" value="TreeGrafter"/>
</dbReference>
<dbReference type="SMART" id="SM00220">
    <property type="entry name" value="S_TKc"/>
    <property type="match status" value="1"/>
</dbReference>
<sequence>MKSLFEFNIGAFLPPPGLPGSFSEITVATSRDPDPENVGGQSVVVIKSASTAVETSTEPHDIARELKILSGLSHTNVIEVLGHFTGDVNNALHFWMPHVRYSLTTLLDCPVFGLGTEPANPFTEDFVDLARSILYQLTSALAYLHHPSQGVAHRDIKPGNILITESGCVKLIDFGVSWSKEISPSSDCLWPEPQGSLCFDVSTGHYRAPELLFGARDYDPYATDLWSLGVLASEFFTALKQGNPDSGFDSDEEDRWHRTSLFNAERGSIGLAWSIFQVRGTPNEENWPGFKSLPDGSKVTFEDVPPVDLVPLLPNAPPGDHPTFTGSHSLPPETSNSPVDLIYRLLVYPPEKRLRAEDALRHPWFTSEPLLLPDEYPQDQSIPLAVKGRTDGRSLGDILATFTFHETFDPSYDDSGDEYEEEDEE</sequence>
<keyword evidence="3" id="KW-0067">ATP-binding</keyword>
<dbReference type="Gene3D" id="1.10.510.10">
    <property type="entry name" value="Transferase(Phosphotransferase) domain 1"/>
    <property type="match status" value="1"/>
</dbReference>
<keyword evidence="2" id="KW-0547">Nucleotide-binding</keyword>
<dbReference type="EMBL" id="JAEVFJ010000025">
    <property type="protein sequence ID" value="KAH8094743.1"/>
    <property type="molecule type" value="Genomic_DNA"/>
</dbReference>
<dbReference type="PANTHER" id="PTHR24056">
    <property type="entry name" value="CELL DIVISION PROTEIN KINASE"/>
    <property type="match status" value="1"/>
</dbReference>
<organism evidence="5 6">
    <name type="scientific">Cristinia sonorae</name>
    <dbReference type="NCBI Taxonomy" id="1940300"/>
    <lineage>
        <taxon>Eukaryota</taxon>
        <taxon>Fungi</taxon>
        <taxon>Dikarya</taxon>
        <taxon>Basidiomycota</taxon>
        <taxon>Agaricomycotina</taxon>
        <taxon>Agaricomycetes</taxon>
        <taxon>Agaricomycetidae</taxon>
        <taxon>Agaricales</taxon>
        <taxon>Pleurotineae</taxon>
        <taxon>Stephanosporaceae</taxon>
        <taxon>Cristinia</taxon>
    </lineage>
</organism>
<dbReference type="GO" id="GO:0004674">
    <property type="term" value="F:protein serine/threonine kinase activity"/>
    <property type="evidence" value="ECO:0007669"/>
    <property type="project" value="TreeGrafter"/>
</dbReference>
<feature type="domain" description="Protein kinase" evidence="4">
    <location>
        <begin position="11"/>
        <end position="365"/>
    </location>
</feature>
<dbReference type="Proteomes" id="UP000813824">
    <property type="component" value="Unassembled WGS sequence"/>
</dbReference>
<proteinExistence type="inferred from homology"/>
<dbReference type="Gene3D" id="3.30.200.20">
    <property type="entry name" value="Phosphorylase Kinase, domain 1"/>
    <property type="match status" value="1"/>
</dbReference>
<dbReference type="OrthoDB" id="413582at2759"/>
<name>A0A8K0XMW5_9AGAR</name>
<comment type="similarity">
    <text evidence="1">Belongs to the protein kinase superfamily. CMGC Ser/Thr protein kinase family. CDC2/CDKX subfamily.</text>
</comment>
<reference evidence="5" key="1">
    <citation type="journal article" date="2021" name="New Phytol.">
        <title>Evolutionary innovations through gain and loss of genes in the ectomycorrhizal Boletales.</title>
        <authorList>
            <person name="Wu G."/>
            <person name="Miyauchi S."/>
            <person name="Morin E."/>
            <person name="Kuo A."/>
            <person name="Drula E."/>
            <person name="Varga T."/>
            <person name="Kohler A."/>
            <person name="Feng B."/>
            <person name="Cao Y."/>
            <person name="Lipzen A."/>
            <person name="Daum C."/>
            <person name="Hundley H."/>
            <person name="Pangilinan J."/>
            <person name="Johnson J."/>
            <person name="Barry K."/>
            <person name="LaButti K."/>
            <person name="Ng V."/>
            <person name="Ahrendt S."/>
            <person name="Min B."/>
            <person name="Choi I.G."/>
            <person name="Park H."/>
            <person name="Plett J.M."/>
            <person name="Magnuson J."/>
            <person name="Spatafora J.W."/>
            <person name="Nagy L.G."/>
            <person name="Henrissat B."/>
            <person name="Grigoriev I.V."/>
            <person name="Yang Z.L."/>
            <person name="Xu J."/>
            <person name="Martin F.M."/>
        </authorList>
    </citation>
    <scope>NUCLEOTIDE SEQUENCE</scope>
    <source>
        <strain evidence="5">KKN 215</strain>
    </source>
</reference>
<dbReference type="SUPFAM" id="SSF56112">
    <property type="entry name" value="Protein kinase-like (PK-like)"/>
    <property type="match status" value="1"/>
</dbReference>
<evidence type="ECO:0000256" key="3">
    <source>
        <dbReference type="ARBA" id="ARBA00022840"/>
    </source>
</evidence>
<dbReference type="InterPro" id="IPR011009">
    <property type="entry name" value="Kinase-like_dom_sf"/>
</dbReference>
<dbReference type="GO" id="GO:0005524">
    <property type="term" value="F:ATP binding"/>
    <property type="evidence" value="ECO:0007669"/>
    <property type="project" value="UniProtKB-KW"/>
</dbReference>
<dbReference type="PROSITE" id="PS50011">
    <property type="entry name" value="PROTEIN_KINASE_DOM"/>
    <property type="match status" value="1"/>
</dbReference>
<protein>
    <submittedName>
        <fullName evidence="5">Kinase-like protein</fullName>
    </submittedName>
</protein>
<gene>
    <name evidence="5" type="ORF">BXZ70DRAFT_947381</name>
</gene>